<reference evidence="1 2" key="1">
    <citation type="submission" date="2017-01" db="EMBL/GenBank/DDBJ databases">
        <title>Genome sequencing of Rhodoferax fermentans JCM 7819.</title>
        <authorList>
            <person name="Kim Y.J."/>
            <person name="Farh M.E.-A."/>
            <person name="Yang D.-C."/>
        </authorList>
    </citation>
    <scope>NUCLEOTIDE SEQUENCE [LARGE SCALE GENOMIC DNA]</scope>
    <source>
        <strain evidence="1 2">JCM 7819</strain>
    </source>
</reference>
<dbReference type="EMBL" id="MTJN01000002">
    <property type="protein sequence ID" value="OOV06849.1"/>
    <property type="molecule type" value="Genomic_DNA"/>
</dbReference>
<evidence type="ECO:0000313" key="2">
    <source>
        <dbReference type="Proteomes" id="UP000190750"/>
    </source>
</evidence>
<organism evidence="1 2">
    <name type="scientific">Rhodoferax fermentans</name>
    <dbReference type="NCBI Taxonomy" id="28066"/>
    <lineage>
        <taxon>Bacteria</taxon>
        <taxon>Pseudomonadati</taxon>
        <taxon>Pseudomonadota</taxon>
        <taxon>Betaproteobacteria</taxon>
        <taxon>Burkholderiales</taxon>
        <taxon>Comamonadaceae</taxon>
        <taxon>Rhodoferax</taxon>
    </lineage>
</organism>
<sequence>MNLVPVTTDSILVGQPLPCALLDQNGVLLASPGFMVGSRQELEVMVGQRSQIYIDADQAENLRRSYVSRLNNLVLEDRSLGQIAEVQVSPYDARPSKSVDLDNDEADWLYLQHQAHALLRDQQGDTFLPRLERLQNDLERETLRNPDAALFALIHLSGSEIRHYSATHAMLVCVMCCLAARDVLRWPAAHVRALSSAALTMNISMTELQDRLAAQKEPPNPAQLKLIHSHAPRSVDLLQQMGISDALWLEAVLNHGTKSPGPLAPRSDGQRLARLIQRADMFAARMSPRVTRAPEAPGVAMQSCYFDENKQIDEAGAALIKAVGIYSPGTYVKLSSQEVALVIKRGLNTTMPKVAVLINRHGMPTGEPIVRDTSQAEYRITSSVPFREVKVTHTLERLMSLTRQVMAERPW</sequence>
<dbReference type="STRING" id="28066.RF819_08990"/>
<gene>
    <name evidence="1" type="ORF">RF819_08990</name>
</gene>
<dbReference type="Gene3D" id="1.10.3210.10">
    <property type="entry name" value="Hypothetical protein af1432"/>
    <property type="match status" value="1"/>
</dbReference>
<name>A0A1T1ARW1_RHOFE</name>
<dbReference type="AlphaFoldDB" id="A0A1T1ARW1"/>
<keyword evidence="2" id="KW-1185">Reference proteome</keyword>
<evidence type="ECO:0008006" key="3">
    <source>
        <dbReference type="Google" id="ProtNLM"/>
    </source>
</evidence>
<dbReference type="SUPFAM" id="SSF109604">
    <property type="entry name" value="HD-domain/PDEase-like"/>
    <property type="match status" value="1"/>
</dbReference>
<evidence type="ECO:0000313" key="1">
    <source>
        <dbReference type="EMBL" id="OOV06849.1"/>
    </source>
</evidence>
<dbReference type="RefSeq" id="WP_242473090.1">
    <property type="nucleotide sequence ID" value="NZ_MTJN01000002.1"/>
</dbReference>
<proteinExistence type="predicted"/>
<comment type="caution">
    <text evidence="1">The sequence shown here is derived from an EMBL/GenBank/DDBJ whole genome shotgun (WGS) entry which is preliminary data.</text>
</comment>
<protein>
    <recommendedName>
        <fullName evidence="3">Phosphohydrolase</fullName>
    </recommendedName>
</protein>
<dbReference type="Proteomes" id="UP000190750">
    <property type="component" value="Unassembled WGS sequence"/>
</dbReference>
<accession>A0A1T1ARW1</accession>